<dbReference type="AlphaFoldDB" id="A0A370X1I7"/>
<evidence type="ECO:0000313" key="2">
    <source>
        <dbReference type="Proteomes" id="UP000254258"/>
    </source>
</evidence>
<reference evidence="1 2" key="1">
    <citation type="submission" date="2018-07" db="EMBL/GenBank/DDBJ databases">
        <title>Dyella monticola sp. nov. and Dyella psychrodurans sp. nov. isolated from monsoon evergreen broad-leaved forest soil of Dinghu Mountain, China.</title>
        <authorList>
            <person name="Gao Z."/>
            <person name="Qiu L."/>
        </authorList>
    </citation>
    <scope>NUCLEOTIDE SEQUENCE [LARGE SCALE GENOMIC DNA]</scope>
    <source>
        <strain evidence="1 2">4G-K06</strain>
    </source>
</reference>
<proteinExistence type="predicted"/>
<evidence type="ECO:0000313" key="1">
    <source>
        <dbReference type="EMBL" id="RDS82258.1"/>
    </source>
</evidence>
<keyword evidence="2" id="KW-1185">Reference proteome</keyword>
<dbReference type="Proteomes" id="UP000254258">
    <property type="component" value="Unassembled WGS sequence"/>
</dbReference>
<organism evidence="1 2">
    <name type="scientific">Dyella monticola</name>
    <dbReference type="NCBI Taxonomy" id="1927958"/>
    <lineage>
        <taxon>Bacteria</taxon>
        <taxon>Pseudomonadati</taxon>
        <taxon>Pseudomonadota</taxon>
        <taxon>Gammaproteobacteria</taxon>
        <taxon>Lysobacterales</taxon>
        <taxon>Rhodanobacteraceae</taxon>
        <taxon>Dyella</taxon>
    </lineage>
</organism>
<sequence length="62" mass="6949">MHAFELAWHGPARRRPPKLFATLAVEFCTDACMPILTLLYTATWAGTMDLQAKLAENQKTEA</sequence>
<comment type="caution">
    <text evidence="1">The sequence shown here is derived from an EMBL/GenBank/DDBJ whole genome shotgun (WGS) entry which is preliminary data.</text>
</comment>
<name>A0A370X1I7_9GAMM</name>
<dbReference type="EMBL" id="QRBE01000004">
    <property type="protein sequence ID" value="RDS82258.1"/>
    <property type="molecule type" value="Genomic_DNA"/>
</dbReference>
<accession>A0A370X1I7</accession>
<protein>
    <submittedName>
        <fullName evidence="1">Uncharacterized protein</fullName>
    </submittedName>
</protein>
<gene>
    <name evidence="1" type="ORF">DWU98_09515</name>
</gene>